<keyword evidence="1" id="KW-0472">Membrane</keyword>
<protein>
    <submittedName>
        <fullName evidence="2">Uncharacterized protein</fullName>
    </submittedName>
</protein>
<reference evidence="2 3" key="1">
    <citation type="submission" date="2021-05" db="EMBL/GenBank/DDBJ databases">
        <title>Kineosporia and Streptomyces sp. nov. two new marine actinobacteria isolated from Coral.</title>
        <authorList>
            <person name="Buangrab K."/>
            <person name="Sutthacheep M."/>
            <person name="Yeemin T."/>
            <person name="Harunari E."/>
            <person name="Igarashi Y."/>
            <person name="Kanchanasin P."/>
            <person name="Tanasupawat S."/>
            <person name="Phongsopitanun W."/>
        </authorList>
    </citation>
    <scope>NUCLEOTIDE SEQUENCE [LARGE SCALE GENOMIC DNA]</scope>
    <source>
        <strain evidence="2 3">J2-2</strain>
    </source>
</reference>
<comment type="caution">
    <text evidence="2">The sequence shown here is derived from an EMBL/GenBank/DDBJ whole genome shotgun (WGS) entry which is preliminary data.</text>
</comment>
<evidence type="ECO:0000313" key="2">
    <source>
        <dbReference type="EMBL" id="MBT0772059.1"/>
    </source>
</evidence>
<keyword evidence="1" id="KW-1133">Transmembrane helix</keyword>
<name>A0ABS5TQN7_9ACTN</name>
<keyword evidence="3" id="KW-1185">Reference proteome</keyword>
<evidence type="ECO:0000256" key="1">
    <source>
        <dbReference type="SAM" id="Phobius"/>
    </source>
</evidence>
<sequence>MRARPGSNIMIAMDRYPVTVAGVDLVLEQPGRGSARLLRDGHELPRDRWGNYRLTGADGAQHRPEIGYSMLHLSPTVRIDDRRDAQVLVPLPKYVSAGLVAAWVLGFLGGLLGALLVAGALSLSLRLLRHPPRPLSQIALVVLVWVLLIGLYLYAFLG</sequence>
<organism evidence="2 3">
    <name type="scientific">Kineosporia corallincola</name>
    <dbReference type="NCBI Taxonomy" id="2835133"/>
    <lineage>
        <taxon>Bacteria</taxon>
        <taxon>Bacillati</taxon>
        <taxon>Actinomycetota</taxon>
        <taxon>Actinomycetes</taxon>
        <taxon>Kineosporiales</taxon>
        <taxon>Kineosporiaceae</taxon>
        <taxon>Kineosporia</taxon>
    </lineage>
</organism>
<dbReference type="RefSeq" id="WP_214158416.1">
    <property type="nucleotide sequence ID" value="NZ_JAHBAY010000010.1"/>
</dbReference>
<gene>
    <name evidence="2" type="ORF">KIH74_24160</name>
</gene>
<keyword evidence="1" id="KW-0812">Transmembrane</keyword>
<proteinExistence type="predicted"/>
<dbReference type="EMBL" id="JAHBAY010000010">
    <property type="protein sequence ID" value="MBT0772059.1"/>
    <property type="molecule type" value="Genomic_DNA"/>
</dbReference>
<evidence type="ECO:0000313" key="3">
    <source>
        <dbReference type="Proteomes" id="UP001197247"/>
    </source>
</evidence>
<feature type="transmembrane region" description="Helical" evidence="1">
    <location>
        <begin position="100"/>
        <end position="123"/>
    </location>
</feature>
<feature type="transmembrane region" description="Helical" evidence="1">
    <location>
        <begin position="135"/>
        <end position="157"/>
    </location>
</feature>
<accession>A0ABS5TQN7</accession>
<dbReference type="Proteomes" id="UP001197247">
    <property type="component" value="Unassembled WGS sequence"/>
</dbReference>